<keyword evidence="2" id="KW-1185">Reference proteome</keyword>
<dbReference type="OrthoDB" id="10250105at2759"/>
<gene>
    <name evidence="1" type="ORF">WN48_05491</name>
</gene>
<dbReference type="EMBL" id="KQ760390">
    <property type="protein sequence ID" value="OAD60672.1"/>
    <property type="molecule type" value="Genomic_DNA"/>
</dbReference>
<accession>A0A310STE3</accession>
<name>A0A310STE3_9HYME</name>
<evidence type="ECO:0000313" key="1">
    <source>
        <dbReference type="EMBL" id="OAD60672.1"/>
    </source>
</evidence>
<sequence>MSLAVTDLPELIAYPENATTCVEIEVMQRMLSEETIGSENRNQVSTPVSVNILQHSVSKSVDAFDDLENRTIFYDNRSFKAVSSKTSLKNYMPEITAKLSHEEVKPPNVIIYADSLIARNNVKSVLEESLGTDKENLK</sequence>
<dbReference type="AlphaFoldDB" id="A0A310STE3"/>
<protein>
    <submittedName>
        <fullName evidence="1">Uncharacterized protein</fullName>
    </submittedName>
</protein>
<organism evidence="1 2">
    <name type="scientific">Eufriesea mexicana</name>
    <dbReference type="NCBI Taxonomy" id="516756"/>
    <lineage>
        <taxon>Eukaryota</taxon>
        <taxon>Metazoa</taxon>
        <taxon>Ecdysozoa</taxon>
        <taxon>Arthropoda</taxon>
        <taxon>Hexapoda</taxon>
        <taxon>Insecta</taxon>
        <taxon>Pterygota</taxon>
        <taxon>Neoptera</taxon>
        <taxon>Endopterygota</taxon>
        <taxon>Hymenoptera</taxon>
        <taxon>Apocrita</taxon>
        <taxon>Aculeata</taxon>
        <taxon>Apoidea</taxon>
        <taxon>Anthophila</taxon>
        <taxon>Apidae</taxon>
        <taxon>Eufriesea</taxon>
    </lineage>
</organism>
<dbReference type="Proteomes" id="UP000250275">
    <property type="component" value="Unassembled WGS sequence"/>
</dbReference>
<reference evidence="1 2" key="1">
    <citation type="submission" date="2015-07" db="EMBL/GenBank/DDBJ databases">
        <title>The genome of Eufriesea mexicana.</title>
        <authorList>
            <person name="Pan H."/>
            <person name="Kapheim K."/>
        </authorList>
    </citation>
    <scope>NUCLEOTIDE SEQUENCE [LARGE SCALE GENOMIC DNA]</scope>
    <source>
        <strain evidence="1">0111107269</strain>
        <tissue evidence="1">Whole body</tissue>
    </source>
</reference>
<proteinExistence type="predicted"/>
<evidence type="ECO:0000313" key="2">
    <source>
        <dbReference type="Proteomes" id="UP000250275"/>
    </source>
</evidence>